<evidence type="ECO:0000256" key="16">
    <source>
        <dbReference type="RuleBase" id="RU000312"/>
    </source>
</evidence>
<evidence type="ECO:0000256" key="13">
    <source>
        <dbReference type="ARBA" id="ARBA00023180"/>
    </source>
</evidence>
<dbReference type="GO" id="GO:0005524">
    <property type="term" value="F:ATP binding"/>
    <property type="evidence" value="ECO:0007669"/>
    <property type="project" value="UniProtKB-UniRule"/>
</dbReference>
<keyword evidence="21" id="KW-1185">Reference proteome</keyword>
<dbReference type="PRINTS" id="PR00109">
    <property type="entry name" value="TYRKINASE"/>
</dbReference>
<evidence type="ECO:0000256" key="10">
    <source>
        <dbReference type="ARBA" id="ARBA00023136"/>
    </source>
</evidence>
<evidence type="ECO:0000313" key="20">
    <source>
        <dbReference type="EMBL" id="KAL1489271.1"/>
    </source>
</evidence>
<dbReference type="InterPro" id="IPR011042">
    <property type="entry name" value="6-blade_b-propeller_TolB-like"/>
</dbReference>
<dbReference type="InterPro" id="IPR011009">
    <property type="entry name" value="Kinase-like_dom_sf"/>
</dbReference>
<organism evidence="20 21">
    <name type="scientific">Hypothenemus hampei</name>
    <name type="common">Coffee berry borer</name>
    <dbReference type="NCBI Taxonomy" id="57062"/>
    <lineage>
        <taxon>Eukaryota</taxon>
        <taxon>Metazoa</taxon>
        <taxon>Ecdysozoa</taxon>
        <taxon>Arthropoda</taxon>
        <taxon>Hexapoda</taxon>
        <taxon>Insecta</taxon>
        <taxon>Pterygota</taxon>
        <taxon>Neoptera</taxon>
        <taxon>Endopterygota</taxon>
        <taxon>Coleoptera</taxon>
        <taxon>Polyphaga</taxon>
        <taxon>Cucujiformia</taxon>
        <taxon>Curculionidae</taxon>
        <taxon>Scolytinae</taxon>
        <taxon>Hypothenemus</taxon>
    </lineage>
</organism>
<feature type="domain" description="Fibronectin type-III" evidence="19">
    <location>
        <begin position="1774"/>
        <end position="1891"/>
    </location>
</feature>
<sequence length="2380" mass="270459">MIFRQMAIARSHNWCKIVTILVIILWRTIGARIVENYDALDKEVEEFCVRQCPSQNRADLGRVGYFSSCDFDCKINQCTKGCRLWTGALFSSCQKICNGTSERLSHRELYCVIGCNDAIARYFSKIRSLLGTPPAPALLDNSLTATTLRLEWRFPEAKRARVSCHIQWRYEEIAATWQYCRNATWSPDNNDFYVQGLQPYTKYRFRVALNLGHGHGDAIYSEKSVVIATQAAGMPASPPRNVRAVPVDAHSVSVSWEPGPFPHGPLLSYVLQITEIRNQSGGLVESHTEVKDVSASSNNYLYGNLQPNTSYKVSIQMRNNFGSGPASTVQVTTPNEIQISETQQPILILGTEHGIFELESLFGDSIHLFHHADNVSIESLGIHISRQLLFMSDTAGCLWRIPVEQETKNKTLLLDPSKTDFFPLDISVDWINEQLYILGEAKPRTNSGKFLIKRCNLDGTGLTVALAGLTMRPVAIEIDPCNGYLFWIQKGSNGGIFRLDISDISNGIKHEVKIEKIFSGRNLGAFIVDYTNFRLFVPDQSKSTMLQISLDGKDVKNIRESVRRPKLEKVLSLGTLNKKFYWTDGSTVFHEEYHQLLNEYFHNQVSHLGSTRYKKILINLNATQPWPIPVNPPTHLQAIFGSNLAKAKWDPPHLLGLQGRGAFQNWSYEISVQNQITGNYSVFKSNTPTVRLDNLTPNTPYILKVFAHTRSGKGPWSSEFRGMTLKEKSQPLVIWSGSEGLFKSDIAIESFETLIHKSRMQDVAFTGTAWYKDHIYMVTNNSHVYMYNLTSHRHGRLVDLDSVGSIAVDWIGKKLYWSNLKQQWIIRSNLDGSQQEPLPILTLAKEIRIDSINGYIYWSREYDVECAHLNGEDKRDYDHLEPFSGKQVMGLTLDFDNQQLYWIVRGSEGSHLFRASMIHNGNIHENFVKTKVALLQNMQGPLSYFCNRFLWLQDDRNALISDLDAKNLATINLKSVWGLNLVSVIDDSLQYIPGNNSDLNVTPHAVDKDSVRTIGSSDAFNITWDVVENVNYGTVFYEVQFDGLSNSNSTIVTSFNSVRYWKKIPAFTPVNVTIRAFTYWATAPQICTVTYSPPSTPSAPTNLRTYVTYEHNESLEGVEYFSLVFRWDPPLSPNGILQGYNVRCWFILNDESIYLCNNITKLANETEHSIVHQTYHSEYFFQVQAYTEIGTGAMSEPLGRNTHNENPLPTLLVATSDSILLYDVDINHTTILVNGINAPLAVAYLMREQKLFWINEMQELLMYHLTSLNKTKLLDLKGKPRGFTVDWLGRSLYYVEGINDTEGSVIKRVDLNSQGHFKEKEIYTTEYLVEGVEVYPFNQRLYWLERSEGVMTCGLEGSGITKHFYSCLKDIQAITMSGSSLILLDSATKKIFSSVEGDSEYNCQLVAKHPLNIGEIKNIHSDLTSFFFTTFQGVLYSLQEALLLDRVNNAVIYGKHMQPYPSRGCLSPRQDSKYIPRLAKKSFDRIILKMPSITLEEDCPKISLPSTMYIVSYQELPDGPPRNFSTLNKTVELKGFKPYTKYSIRATASNSFTLPEKISFGEALIVRTSPGAPSKPQNISATVLHPTLVKVTWSPPVELNGKVVHYEIHWFTEGSGVRQKGEQPVNSTENLSTFLNKLNPNETYKIWIRAYSETNETYSDSDQIQITTYPEPAGLDLLNKTSQILTLVWNLGPHIQEYKINYAPITSANNWTQAVSGRLRDLDNLTVSITVPDLTPKSQYKFRFELLYEQYPEWYIWPQDSRFIFETLGDRPSRPDTPGIQFFGSNVYKVVWEAPPNNGAPIELYSLECLALRWYRTKRNVNTNRTAWSYEAPSIEEVEFDWEQVYNGSDNSWIIQGLSEEFKYAFRVSALNSYGWSDPSPESTEFDISEAERLSQKSPRNLIFIATFLPISICVIIVLCFSYVTYSRRCRKQKSIEEHVVAVQRGPDVELATLRELPRRGVHSTNILYVSSTPNLGDLAMLPHIRRHQITLTKFLGSGAFGEVFEGRAKGIEKSGLEIKVAVKTLKKGASDQEKTEFLQEAQLMSHFKHEHILQLLGVCLDNDPHFIIMELMEGGDLLTYLRNCRGAVNNSPTLGLIELLKMCLDVTKGCRYLEEMHFVHRDLACRNCLVSSGGSDNRIVKIGDFGLARDIYKNDYYRKEGEGLLPVRWMAPESLLDGVFTCQSDVWAFGVTLWEIMTLGQQPYQARSNLEVLHYVRGGGRLGKPKDCPRDLYELMLKCWQMEPDQRPTFKYCLDILDQAHRDYLRNPSTAAHSQYISTVPEFFDGISNAAYFLDSTEHHHINISNNNNLNNSGTSECEATTEHVPFLSEGDRDQEGPNNIPKYLELLYEPEDRGQLDNNGYEVPNEFINSKNVSTVDL</sequence>
<dbReference type="InterPro" id="IPR001245">
    <property type="entry name" value="Ser-Thr/Tyr_kinase_cat_dom"/>
</dbReference>
<keyword evidence="8 15" id="KW-0067">ATP-binding</keyword>
<feature type="domain" description="Protein kinase" evidence="18">
    <location>
        <begin position="1990"/>
        <end position="2266"/>
    </location>
</feature>
<feature type="transmembrane region" description="Helical" evidence="17">
    <location>
        <begin position="1902"/>
        <end position="1926"/>
    </location>
</feature>
<dbReference type="Gene3D" id="1.10.510.10">
    <property type="entry name" value="Transferase(Phosphotransferase) domain 1"/>
    <property type="match status" value="1"/>
</dbReference>
<evidence type="ECO:0000256" key="15">
    <source>
        <dbReference type="PROSITE-ProRule" id="PRU10141"/>
    </source>
</evidence>
<evidence type="ECO:0000256" key="4">
    <source>
        <dbReference type="ARBA" id="ARBA00022692"/>
    </source>
</evidence>
<dbReference type="Pfam" id="PF07714">
    <property type="entry name" value="PK_Tyr_Ser-Thr"/>
    <property type="match status" value="1"/>
</dbReference>
<evidence type="ECO:0000256" key="14">
    <source>
        <dbReference type="ARBA" id="ARBA00051243"/>
    </source>
</evidence>
<dbReference type="SUPFAM" id="SSF49265">
    <property type="entry name" value="Fibronectin type III"/>
    <property type="match status" value="5"/>
</dbReference>
<dbReference type="PROSITE" id="PS00109">
    <property type="entry name" value="PROTEIN_KINASE_TYR"/>
    <property type="match status" value="1"/>
</dbReference>
<comment type="catalytic activity">
    <reaction evidence="14 16">
        <text>L-tyrosyl-[protein] + ATP = O-phospho-L-tyrosyl-[protein] + ADP + H(+)</text>
        <dbReference type="Rhea" id="RHEA:10596"/>
        <dbReference type="Rhea" id="RHEA-COMP:10136"/>
        <dbReference type="Rhea" id="RHEA-COMP:20101"/>
        <dbReference type="ChEBI" id="CHEBI:15378"/>
        <dbReference type="ChEBI" id="CHEBI:30616"/>
        <dbReference type="ChEBI" id="CHEBI:46858"/>
        <dbReference type="ChEBI" id="CHEBI:61978"/>
        <dbReference type="ChEBI" id="CHEBI:456216"/>
        <dbReference type="EC" id="2.7.10.1"/>
    </reaction>
</comment>
<keyword evidence="12 16" id="KW-0675">Receptor</keyword>
<dbReference type="SMART" id="SM00060">
    <property type="entry name" value="FN3"/>
    <property type="match status" value="8"/>
</dbReference>
<dbReference type="PANTHER" id="PTHR24416">
    <property type="entry name" value="TYROSINE-PROTEIN KINASE RECEPTOR"/>
    <property type="match status" value="1"/>
</dbReference>
<evidence type="ECO:0000313" key="21">
    <source>
        <dbReference type="Proteomes" id="UP001566132"/>
    </source>
</evidence>
<dbReference type="EC" id="2.7.10.1" evidence="16"/>
<dbReference type="Gene3D" id="3.30.200.20">
    <property type="entry name" value="Phosphorylase Kinase, domain 1"/>
    <property type="match status" value="1"/>
</dbReference>
<dbReference type="PROSITE" id="PS00107">
    <property type="entry name" value="PROTEIN_KINASE_ATP"/>
    <property type="match status" value="1"/>
</dbReference>
<evidence type="ECO:0000256" key="5">
    <source>
        <dbReference type="ARBA" id="ARBA00022737"/>
    </source>
</evidence>
<keyword evidence="13" id="KW-0325">Glycoprotein</keyword>
<name>A0ABD1E4I1_HYPHA</name>
<dbReference type="PROSITE" id="PS50853">
    <property type="entry name" value="FN3"/>
    <property type="match status" value="6"/>
</dbReference>
<keyword evidence="9 17" id="KW-1133">Transmembrane helix</keyword>
<dbReference type="InterPro" id="IPR003961">
    <property type="entry name" value="FN3_dom"/>
</dbReference>
<keyword evidence="7" id="KW-0418">Kinase</keyword>
<evidence type="ECO:0000259" key="18">
    <source>
        <dbReference type="PROSITE" id="PS50011"/>
    </source>
</evidence>
<dbReference type="Proteomes" id="UP001566132">
    <property type="component" value="Unassembled WGS sequence"/>
</dbReference>
<dbReference type="Gene3D" id="2.120.10.30">
    <property type="entry name" value="TolB, C-terminal domain"/>
    <property type="match status" value="3"/>
</dbReference>
<reference evidence="20 21" key="1">
    <citation type="submission" date="2024-05" db="EMBL/GenBank/DDBJ databases">
        <title>Genetic variation in Jamaican populations of the coffee berry borer (Hypothenemus hampei).</title>
        <authorList>
            <person name="Errbii M."/>
            <person name="Myrie A."/>
        </authorList>
    </citation>
    <scope>NUCLEOTIDE SEQUENCE [LARGE SCALE GENOMIC DNA]</scope>
    <source>
        <strain evidence="20">JA-Hopewell-2020-01-JO</strain>
        <tissue evidence="20">Whole body</tissue>
    </source>
</reference>
<dbReference type="PROSITE" id="PS00239">
    <property type="entry name" value="RECEPTOR_TYR_KIN_II"/>
    <property type="match status" value="1"/>
</dbReference>
<comment type="similarity">
    <text evidence="16">Belongs to the protein kinase superfamily. Tyr protein kinase family. Insulin receptor subfamily.</text>
</comment>
<comment type="caution">
    <text evidence="20">The sequence shown here is derived from an EMBL/GenBank/DDBJ whole genome shotgun (WGS) entry which is preliminary data.</text>
</comment>
<evidence type="ECO:0000256" key="7">
    <source>
        <dbReference type="ARBA" id="ARBA00022777"/>
    </source>
</evidence>
<feature type="domain" description="Fibronectin type-III" evidence="19">
    <location>
        <begin position="133"/>
        <end position="232"/>
    </location>
</feature>
<dbReference type="InterPro" id="IPR050122">
    <property type="entry name" value="RTK"/>
</dbReference>
<keyword evidence="2 16" id="KW-0597">Phosphoprotein</keyword>
<evidence type="ECO:0000256" key="3">
    <source>
        <dbReference type="ARBA" id="ARBA00022679"/>
    </source>
</evidence>
<proteinExistence type="inferred from homology"/>
<feature type="domain" description="Fibronectin type-III" evidence="19">
    <location>
        <begin position="629"/>
        <end position="727"/>
    </location>
</feature>
<evidence type="ECO:0000256" key="11">
    <source>
        <dbReference type="ARBA" id="ARBA00023137"/>
    </source>
</evidence>
<feature type="binding site" evidence="15">
    <location>
        <position position="2024"/>
    </location>
    <ligand>
        <name>ATP</name>
        <dbReference type="ChEBI" id="CHEBI:30616"/>
    </ligand>
</feature>
<accession>A0ABD1E4I1</accession>
<evidence type="ECO:0000256" key="1">
    <source>
        <dbReference type="ARBA" id="ARBA00004167"/>
    </source>
</evidence>
<dbReference type="InterPro" id="IPR013783">
    <property type="entry name" value="Ig-like_fold"/>
</dbReference>
<dbReference type="CDD" id="cd00063">
    <property type="entry name" value="FN3"/>
    <property type="match status" value="6"/>
</dbReference>
<evidence type="ECO:0000256" key="12">
    <source>
        <dbReference type="ARBA" id="ARBA00023170"/>
    </source>
</evidence>
<dbReference type="SMART" id="SM00135">
    <property type="entry name" value="LY"/>
    <property type="match status" value="6"/>
</dbReference>
<keyword evidence="4 16" id="KW-0812">Transmembrane</keyword>
<feature type="domain" description="Fibronectin type-III" evidence="19">
    <location>
        <begin position="238"/>
        <end position="337"/>
    </location>
</feature>
<dbReference type="InterPro" id="IPR008266">
    <property type="entry name" value="Tyr_kinase_AS"/>
</dbReference>
<dbReference type="InterPro" id="IPR017441">
    <property type="entry name" value="Protein_kinase_ATP_BS"/>
</dbReference>
<dbReference type="SUPFAM" id="SSF63825">
    <property type="entry name" value="YWTD domain"/>
    <property type="match status" value="3"/>
</dbReference>
<dbReference type="InterPro" id="IPR020635">
    <property type="entry name" value="Tyr_kinase_cat_dom"/>
</dbReference>
<dbReference type="EMBL" id="JBDJPC010000012">
    <property type="protein sequence ID" value="KAL1489271.1"/>
    <property type="molecule type" value="Genomic_DNA"/>
</dbReference>
<keyword evidence="3" id="KW-0808">Transferase</keyword>
<protein>
    <recommendedName>
        <fullName evidence="16">Tyrosine-protein kinase receptor</fullName>
        <ecNumber evidence="16">2.7.10.1</ecNumber>
    </recommendedName>
</protein>
<evidence type="ECO:0000256" key="6">
    <source>
        <dbReference type="ARBA" id="ARBA00022741"/>
    </source>
</evidence>
<dbReference type="Gene3D" id="2.60.40.10">
    <property type="entry name" value="Immunoglobulins"/>
    <property type="match status" value="7"/>
</dbReference>
<dbReference type="InterPro" id="IPR000033">
    <property type="entry name" value="LDLR_classB_rpt"/>
</dbReference>
<dbReference type="CDD" id="cd05044">
    <property type="entry name" value="PTKc_c-ros"/>
    <property type="match status" value="1"/>
</dbReference>
<evidence type="ECO:0000256" key="17">
    <source>
        <dbReference type="SAM" id="Phobius"/>
    </source>
</evidence>
<dbReference type="FunFam" id="1.10.510.10:FF:000341">
    <property type="entry name" value="Tyrosine-protein kinase receptor"/>
    <property type="match status" value="1"/>
</dbReference>
<keyword evidence="6 15" id="KW-0547">Nucleotide-binding</keyword>
<dbReference type="SUPFAM" id="SSF56112">
    <property type="entry name" value="Protein kinase-like (PK-like)"/>
    <property type="match status" value="1"/>
</dbReference>
<dbReference type="GO" id="GO:0004714">
    <property type="term" value="F:transmembrane receptor protein tyrosine kinase activity"/>
    <property type="evidence" value="ECO:0007669"/>
    <property type="project" value="UniProtKB-EC"/>
</dbReference>
<dbReference type="InterPro" id="IPR000719">
    <property type="entry name" value="Prot_kinase_dom"/>
</dbReference>
<evidence type="ECO:0000256" key="9">
    <source>
        <dbReference type="ARBA" id="ARBA00022989"/>
    </source>
</evidence>
<dbReference type="GO" id="GO:0016020">
    <property type="term" value="C:membrane"/>
    <property type="evidence" value="ECO:0007669"/>
    <property type="project" value="UniProtKB-SubCell"/>
</dbReference>
<dbReference type="InterPro" id="IPR036116">
    <property type="entry name" value="FN3_sf"/>
</dbReference>
<gene>
    <name evidence="20" type="ORF">ABEB36_014201</name>
</gene>
<keyword evidence="11" id="KW-0829">Tyrosine-protein kinase</keyword>
<keyword evidence="10 17" id="KW-0472">Membrane</keyword>
<evidence type="ECO:0000259" key="19">
    <source>
        <dbReference type="PROSITE" id="PS50853"/>
    </source>
</evidence>
<dbReference type="InterPro" id="IPR002011">
    <property type="entry name" value="Tyr_kinase_rcpt_2_CS"/>
</dbReference>
<dbReference type="SMART" id="SM00219">
    <property type="entry name" value="TyrKc"/>
    <property type="match status" value="1"/>
</dbReference>
<dbReference type="PROSITE" id="PS50011">
    <property type="entry name" value="PROTEIN_KINASE_DOM"/>
    <property type="match status" value="1"/>
</dbReference>
<dbReference type="Pfam" id="PF00041">
    <property type="entry name" value="fn3"/>
    <property type="match status" value="4"/>
</dbReference>
<comment type="subcellular location">
    <subcellularLocation>
        <location evidence="1">Membrane</location>
        <topology evidence="1">Single-pass membrane protein</topology>
    </subcellularLocation>
</comment>
<keyword evidence="5" id="KW-0677">Repeat</keyword>
<feature type="domain" description="Fibronectin type-III" evidence="19">
    <location>
        <begin position="1099"/>
        <end position="1205"/>
    </location>
</feature>
<dbReference type="PANTHER" id="PTHR24416:SF527">
    <property type="entry name" value="PROTO-ONCOGENE TYROSINE-PROTEIN KINASE ROS"/>
    <property type="match status" value="1"/>
</dbReference>
<feature type="domain" description="Fibronectin type-III" evidence="19">
    <location>
        <begin position="1575"/>
        <end position="1671"/>
    </location>
</feature>
<evidence type="ECO:0000256" key="2">
    <source>
        <dbReference type="ARBA" id="ARBA00022553"/>
    </source>
</evidence>
<evidence type="ECO:0000256" key="8">
    <source>
        <dbReference type="ARBA" id="ARBA00022840"/>
    </source>
</evidence>